<dbReference type="Proteomes" id="UP000613160">
    <property type="component" value="Unassembled WGS sequence"/>
</dbReference>
<reference evidence="2" key="1">
    <citation type="journal article" date="2014" name="Int. J. Syst. Evol. Microbiol.">
        <title>Complete genome sequence of Corynebacterium casei LMG S-19264T (=DSM 44701T), isolated from a smear-ripened cheese.</title>
        <authorList>
            <consortium name="US DOE Joint Genome Institute (JGI-PGF)"/>
            <person name="Walter F."/>
            <person name="Albersmeier A."/>
            <person name="Kalinowski J."/>
            <person name="Ruckert C."/>
        </authorList>
    </citation>
    <scope>NUCLEOTIDE SEQUENCE</scope>
    <source>
        <strain evidence="2">CGMCC 1.15493</strain>
    </source>
</reference>
<dbReference type="InterPro" id="IPR036691">
    <property type="entry name" value="Endo/exonu/phosph_ase_sf"/>
</dbReference>
<dbReference type="Pfam" id="PF03372">
    <property type="entry name" value="Exo_endo_phos"/>
    <property type="match status" value="1"/>
</dbReference>
<organism evidence="2 3">
    <name type="scientific">Aureimonas glaciei</name>
    <dbReference type="NCBI Taxonomy" id="1776957"/>
    <lineage>
        <taxon>Bacteria</taxon>
        <taxon>Pseudomonadati</taxon>
        <taxon>Pseudomonadota</taxon>
        <taxon>Alphaproteobacteria</taxon>
        <taxon>Hyphomicrobiales</taxon>
        <taxon>Aurantimonadaceae</taxon>
        <taxon>Aureimonas</taxon>
    </lineage>
</organism>
<dbReference type="GO" id="GO:0016787">
    <property type="term" value="F:hydrolase activity"/>
    <property type="evidence" value="ECO:0007669"/>
    <property type="project" value="UniProtKB-KW"/>
</dbReference>
<reference evidence="2" key="2">
    <citation type="submission" date="2020-09" db="EMBL/GenBank/DDBJ databases">
        <authorList>
            <person name="Sun Q."/>
            <person name="Zhou Y."/>
        </authorList>
    </citation>
    <scope>NUCLEOTIDE SEQUENCE</scope>
    <source>
        <strain evidence="2">CGMCC 1.15493</strain>
    </source>
</reference>
<evidence type="ECO:0000313" key="2">
    <source>
        <dbReference type="EMBL" id="GGD23665.1"/>
    </source>
</evidence>
<evidence type="ECO:0000259" key="1">
    <source>
        <dbReference type="Pfam" id="PF03372"/>
    </source>
</evidence>
<keyword evidence="3" id="KW-1185">Reference proteome</keyword>
<dbReference type="SUPFAM" id="SSF56219">
    <property type="entry name" value="DNase I-like"/>
    <property type="match status" value="1"/>
</dbReference>
<dbReference type="RefSeq" id="WP_188851704.1">
    <property type="nucleotide sequence ID" value="NZ_BMJJ01000006.1"/>
</dbReference>
<keyword evidence="2" id="KW-0378">Hydrolase</keyword>
<proteinExistence type="predicted"/>
<dbReference type="InterPro" id="IPR005135">
    <property type="entry name" value="Endo/exonuclease/phosphatase"/>
</dbReference>
<evidence type="ECO:0000313" key="3">
    <source>
        <dbReference type="Proteomes" id="UP000613160"/>
    </source>
</evidence>
<comment type="caution">
    <text evidence="2">The sequence shown here is derived from an EMBL/GenBank/DDBJ whole genome shotgun (WGS) entry which is preliminary data.</text>
</comment>
<dbReference type="Gene3D" id="3.60.10.10">
    <property type="entry name" value="Endonuclease/exonuclease/phosphatase"/>
    <property type="match status" value="1"/>
</dbReference>
<gene>
    <name evidence="2" type="ORF">GCM10011335_28240</name>
</gene>
<accession>A0A916XZB4</accession>
<dbReference type="AlphaFoldDB" id="A0A916XZB4"/>
<feature type="domain" description="Endonuclease/exonuclease/phosphatase" evidence="1">
    <location>
        <begin position="16"/>
        <end position="259"/>
    </location>
</feature>
<name>A0A916XZB4_9HYPH</name>
<sequence length="266" mass="29511">MRIMCLNGWGGTLYVEIAAYLREAVPDVLCLQEVVHSPATDKDWLTYRDGAHVLPQRANFFRDVAAALPDHVATFCPAAQGVLWDGETAIRSRWGLATFVREDFPVIAQAQAFVHKAYSPDGYGEHPRSRSAHAVRLYDHDRGWPVTIAHMHGLRDLAGKRDTPERLVQAARFADLVGSVAEEGDRLVVCGDFNVEPDSQTFAALARFGLTELVTARGFAGTRSSHYRKPGKFADYMLVNEAVRVLGFDVVEAPEVSDHRPLLLEI</sequence>
<protein>
    <submittedName>
        <fullName evidence="2">Metal-dependent hydrolase</fullName>
    </submittedName>
</protein>
<dbReference type="EMBL" id="BMJJ01000006">
    <property type="protein sequence ID" value="GGD23665.1"/>
    <property type="molecule type" value="Genomic_DNA"/>
</dbReference>